<evidence type="ECO:0000313" key="4">
    <source>
        <dbReference type="Proteomes" id="UP000654075"/>
    </source>
</evidence>
<feature type="domain" description="DhaK" evidence="2">
    <location>
        <begin position="90"/>
        <end position="177"/>
    </location>
</feature>
<dbReference type="GO" id="GO:0005829">
    <property type="term" value="C:cytosol"/>
    <property type="evidence" value="ECO:0007669"/>
    <property type="project" value="TreeGrafter"/>
</dbReference>
<feature type="non-terminal residue" evidence="3">
    <location>
        <position position="1"/>
    </location>
</feature>
<protein>
    <recommendedName>
        <fullName evidence="2">DhaK domain-containing protein</fullName>
    </recommendedName>
</protein>
<dbReference type="Gene3D" id="3.40.50.10440">
    <property type="entry name" value="Dihydroxyacetone kinase, domain 1"/>
    <property type="match status" value="1"/>
</dbReference>
<dbReference type="PANTHER" id="PTHR28629:SF4">
    <property type="entry name" value="TRIOKINASE_FMN CYCLASE"/>
    <property type="match status" value="1"/>
</dbReference>
<evidence type="ECO:0000313" key="3">
    <source>
        <dbReference type="EMBL" id="CAE8609570.1"/>
    </source>
</evidence>
<dbReference type="GO" id="GO:0004371">
    <property type="term" value="F:glycerone kinase activity"/>
    <property type="evidence" value="ECO:0007669"/>
    <property type="project" value="InterPro"/>
</dbReference>
<keyword evidence="4" id="KW-1185">Reference proteome</keyword>
<accession>A0A813F8L3</accession>
<name>A0A813F8L3_POLGL</name>
<dbReference type="SUPFAM" id="SSF82549">
    <property type="entry name" value="DAK1/DegV-like"/>
    <property type="match status" value="1"/>
</dbReference>
<evidence type="ECO:0000256" key="1">
    <source>
        <dbReference type="SAM" id="MobiDB-lite"/>
    </source>
</evidence>
<gene>
    <name evidence="3" type="ORF">PGLA1383_LOCUS27397</name>
</gene>
<organism evidence="3 4">
    <name type="scientific">Polarella glacialis</name>
    <name type="common">Dinoflagellate</name>
    <dbReference type="NCBI Taxonomy" id="89957"/>
    <lineage>
        <taxon>Eukaryota</taxon>
        <taxon>Sar</taxon>
        <taxon>Alveolata</taxon>
        <taxon>Dinophyceae</taxon>
        <taxon>Suessiales</taxon>
        <taxon>Suessiaceae</taxon>
        <taxon>Polarella</taxon>
    </lineage>
</organism>
<dbReference type="PROSITE" id="PS51481">
    <property type="entry name" value="DHAK"/>
    <property type="match status" value="1"/>
</dbReference>
<dbReference type="GO" id="GO:0019563">
    <property type="term" value="P:glycerol catabolic process"/>
    <property type="evidence" value="ECO:0007669"/>
    <property type="project" value="TreeGrafter"/>
</dbReference>
<comment type="caution">
    <text evidence="3">The sequence shown here is derived from an EMBL/GenBank/DDBJ whole genome shotgun (WGS) entry which is preliminary data.</text>
</comment>
<dbReference type="InterPro" id="IPR004006">
    <property type="entry name" value="DhaK_dom"/>
</dbReference>
<dbReference type="InterPro" id="IPR050861">
    <property type="entry name" value="Dihydroxyacetone_Kinase"/>
</dbReference>
<feature type="region of interest" description="Disordered" evidence="1">
    <location>
        <begin position="43"/>
        <end position="66"/>
    </location>
</feature>
<reference evidence="3" key="1">
    <citation type="submission" date="2021-02" db="EMBL/GenBank/DDBJ databases">
        <authorList>
            <person name="Dougan E. K."/>
            <person name="Rhodes N."/>
            <person name="Thang M."/>
            <person name="Chan C."/>
        </authorList>
    </citation>
    <scope>NUCLEOTIDE SEQUENCE</scope>
</reference>
<dbReference type="PANTHER" id="PTHR28629">
    <property type="entry name" value="TRIOKINASE/FMN CYCLASE"/>
    <property type="match status" value="1"/>
</dbReference>
<proteinExistence type="predicted"/>
<dbReference type="OrthoDB" id="1724672at2759"/>
<dbReference type="Proteomes" id="UP000654075">
    <property type="component" value="Unassembled WGS sequence"/>
</dbReference>
<dbReference type="Pfam" id="PF02733">
    <property type="entry name" value="Dak1"/>
    <property type="match status" value="1"/>
</dbReference>
<dbReference type="EMBL" id="CAJNNV010024359">
    <property type="protein sequence ID" value="CAE8609570.1"/>
    <property type="molecule type" value="Genomic_DNA"/>
</dbReference>
<evidence type="ECO:0000259" key="2">
    <source>
        <dbReference type="PROSITE" id="PS51481"/>
    </source>
</evidence>
<dbReference type="AlphaFoldDB" id="A0A813F8L3"/>
<sequence length="177" mass="19210">MDELRVDPSDGEKYTFNEIAAHYKNRYKKSELNAYWESECKPVKAKKGRGGATPRGRDRKAKPEAEAKAMAKEASGRIRGPANPKRFINEEATIVQDCIDGLIWSTPNLGRLDGYPDVKVVFRTDWSKDKVAVICGGGAGHEPMHGGFVGKGMLTAAVSGETFASPTIDAVLAAIVQ</sequence>